<protein>
    <submittedName>
        <fullName evidence="1">Uncharacterized protein</fullName>
    </submittedName>
</protein>
<name>A0A0E9TH83_ANGAN</name>
<accession>A0A0E9TH83</accession>
<sequence length="18" mass="1982">MLEGHSVCCFSLSRDVKA</sequence>
<evidence type="ECO:0000313" key="1">
    <source>
        <dbReference type="EMBL" id="JAH52951.1"/>
    </source>
</evidence>
<dbReference type="AlphaFoldDB" id="A0A0E9TH83"/>
<organism evidence="1">
    <name type="scientific">Anguilla anguilla</name>
    <name type="common">European freshwater eel</name>
    <name type="synonym">Muraena anguilla</name>
    <dbReference type="NCBI Taxonomy" id="7936"/>
    <lineage>
        <taxon>Eukaryota</taxon>
        <taxon>Metazoa</taxon>
        <taxon>Chordata</taxon>
        <taxon>Craniata</taxon>
        <taxon>Vertebrata</taxon>
        <taxon>Euteleostomi</taxon>
        <taxon>Actinopterygii</taxon>
        <taxon>Neopterygii</taxon>
        <taxon>Teleostei</taxon>
        <taxon>Anguilliformes</taxon>
        <taxon>Anguillidae</taxon>
        <taxon>Anguilla</taxon>
    </lineage>
</organism>
<proteinExistence type="predicted"/>
<reference evidence="1" key="2">
    <citation type="journal article" date="2015" name="Fish Shellfish Immunol.">
        <title>Early steps in the European eel (Anguilla anguilla)-Vibrio vulnificus interaction in the gills: Role of the RtxA13 toxin.</title>
        <authorList>
            <person name="Callol A."/>
            <person name="Pajuelo D."/>
            <person name="Ebbesson L."/>
            <person name="Teles M."/>
            <person name="MacKenzie S."/>
            <person name="Amaro C."/>
        </authorList>
    </citation>
    <scope>NUCLEOTIDE SEQUENCE</scope>
</reference>
<reference evidence="1" key="1">
    <citation type="submission" date="2014-11" db="EMBL/GenBank/DDBJ databases">
        <authorList>
            <person name="Amaro Gonzalez C."/>
        </authorList>
    </citation>
    <scope>NUCLEOTIDE SEQUENCE</scope>
</reference>
<dbReference type="EMBL" id="GBXM01055626">
    <property type="protein sequence ID" value="JAH52951.1"/>
    <property type="molecule type" value="Transcribed_RNA"/>
</dbReference>